<organism evidence="1 2">
    <name type="scientific">Nocardiopsis endophytica</name>
    <dbReference type="NCBI Taxonomy" id="3018445"/>
    <lineage>
        <taxon>Bacteria</taxon>
        <taxon>Bacillati</taxon>
        <taxon>Actinomycetota</taxon>
        <taxon>Actinomycetes</taxon>
        <taxon>Streptosporangiales</taxon>
        <taxon>Nocardiopsidaceae</taxon>
        <taxon>Nocardiopsis</taxon>
    </lineage>
</organism>
<protein>
    <submittedName>
        <fullName evidence="1">SAM-dependent methyltransferase</fullName>
        <ecNumber evidence="1">2.1.1.-</ecNumber>
    </submittedName>
</protein>
<evidence type="ECO:0000313" key="1">
    <source>
        <dbReference type="EMBL" id="MDA2811743.1"/>
    </source>
</evidence>
<accession>A0ABT4U457</accession>
<dbReference type="EMBL" id="JAQFWQ010000035">
    <property type="protein sequence ID" value="MDA2811743.1"/>
    <property type="molecule type" value="Genomic_DNA"/>
</dbReference>
<keyword evidence="1" id="KW-0489">Methyltransferase</keyword>
<reference evidence="1 2" key="1">
    <citation type="submission" date="2023-01" db="EMBL/GenBank/DDBJ databases">
        <title>Draft genome sequence of Nocardiopsis sp. RSe5-2 isolated from halophytes.</title>
        <authorList>
            <person name="Duangmal K."/>
            <person name="Chantavorakit T."/>
        </authorList>
    </citation>
    <scope>NUCLEOTIDE SEQUENCE [LARGE SCALE GENOMIC DNA]</scope>
    <source>
        <strain evidence="1 2">RSe5-2</strain>
    </source>
</reference>
<dbReference type="GO" id="GO:0008168">
    <property type="term" value="F:methyltransferase activity"/>
    <property type="evidence" value="ECO:0007669"/>
    <property type="project" value="UniProtKB-KW"/>
</dbReference>
<dbReference type="Pfam" id="PF04672">
    <property type="entry name" value="Methyltransf_19"/>
    <property type="match status" value="1"/>
</dbReference>
<sequence>MDPSVAHNARVWNHWLGGKDSYASDRAVGDHVASMFPGIVDVARADRGFLRRAVRHLAGEAGMRQFLDIGTGLPTSDNTHEVAQAAAPDSRVVYVDNDPLVLVHAEALLASAPAGATDYIEADARDTGPILAEAARTLDFDRPVALMLLGVLNFIEDDGEVTALVRRLVDALAPGSHVAVSHPIVHSGEGGNTEAMEFWNANATPPIKGRSPEQVAALLEGLTLLPPGVVSCSQWRPDVSADGTGPAWVPQVGAVARKD</sequence>
<keyword evidence="1" id="KW-0808">Transferase</keyword>
<dbReference type="InterPro" id="IPR006764">
    <property type="entry name" value="SAM_dep_MeTrfase_SAV2177_type"/>
</dbReference>
<name>A0ABT4U457_9ACTN</name>
<gene>
    <name evidence="1" type="ORF">O4J56_13965</name>
</gene>
<dbReference type="InterPro" id="IPR029063">
    <property type="entry name" value="SAM-dependent_MTases_sf"/>
</dbReference>
<dbReference type="SUPFAM" id="SSF53335">
    <property type="entry name" value="S-adenosyl-L-methionine-dependent methyltransferases"/>
    <property type="match status" value="1"/>
</dbReference>
<evidence type="ECO:0000313" key="2">
    <source>
        <dbReference type="Proteomes" id="UP001527866"/>
    </source>
</evidence>
<keyword evidence="2" id="KW-1185">Reference proteome</keyword>
<dbReference type="GO" id="GO:0032259">
    <property type="term" value="P:methylation"/>
    <property type="evidence" value="ECO:0007669"/>
    <property type="project" value="UniProtKB-KW"/>
</dbReference>
<dbReference type="EC" id="2.1.1.-" evidence="1"/>
<dbReference type="PIRSF" id="PIRSF017393">
    <property type="entry name" value="MTase_SAV2177"/>
    <property type="match status" value="1"/>
</dbReference>
<proteinExistence type="predicted"/>
<comment type="caution">
    <text evidence="1">The sequence shown here is derived from an EMBL/GenBank/DDBJ whole genome shotgun (WGS) entry which is preliminary data.</text>
</comment>
<dbReference type="Proteomes" id="UP001527866">
    <property type="component" value="Unassembled WGS sequence"/>
</dbReference>
<dbReference type="Gene3D" id="3.40.50.150">
    <property type="entry name" value="Vaccinia Virus protein VP39"/>
    <property type="match status" value="1"/>
</dbReference>